<organism evidence="2 3">
    <name type="scientific">Lottia gigantea</name>
    <name type="common">Giant owl limpet</name>
    <dbReference type="NCBI Taxonomy" id="225164"/>
    <lineage>
        <taxon>Eukaryota</taxon>
        <taxon>Metazoa</taxon>
        <taxon>Spiralia</taxon>
        <taxon>Lophotrochozoa</taxon>
        <taxon>Mollusca</taxon>
        <taxon>Gastropoda</taxon>
        <taxon>Patellogastropoda</taxon>
        <taxon>Lottioidea</taxon>
        <taxon>Lottiidae</taxon>
        <taxon>Lottia</taxon>
    </lineage>
</organism>
<dbReference type="AlphaFoldDB" id="V4BBH2"/>
<dbReference type="InterPro" id="IPR042453">
    <property type="entry name" value="WDR53"/>
</dbReference>
<sequence>MAVQLGNGHTASVLCLDVQRQTEQLASGGENGELCVWALESKSLLKKYVKADCECTSVCFSKTNLDILYAAFEREVFVFDINDFEEPILTYSFNSEEINQIALSNQEEYLAACDDSGDVKIINLPEKKMYKTLRNIHSNICATISFRPNRPQDLVSGGMDGKLVHWLYPNHKCLNEFNMRELLDTPEDASAYMVNPPFIHHVACSPTGTYIACALQNGQILVFNGSRKNLSQLFTLHAHTQGVSQVVFCDETHLISGGNDCQLILEQSISHPMKINWLQYYCKDGVRYLLVADQTMCISVIPLL</sequence>
<keyword evidence="3" id="KW-1185">Reference proteome</keyword>
<keyword evidence="1" id="KW-0853">WD repeat</keyword>
<evidence type="ECO:0000256" key="1">
    <source>
        <dbReference type="PROSITE-ProRule" id="PRU00221"/>
    </source>
</evidence>
<dbReference type="RefSeq" id="XP_009044400.1">
    <property type="nucleotide sequence ID" value="XM_009046152.1"/>
</dbReference>
<dbReference type="OrthoDB" id="2161379at2759"/>
<dbReference type="InterPro" id="IPR001680">
    <property type="entry name" value="WD40_rpt"/>
</dbReference>
<dbReference type="Gene3D" id="2.130.10.10">
    <property type="entry name" value="YVTN repeat-like/Quinoprotein amine dehydrogenase"/>
    <property type="match status" value="2"/>
</dbReference>
<dbReference type="InterPro" id="IPR036322">
    <property type="entry name" value="WD40_repeat_dom_sf"/>
</dbReference>
<dbReference type="Pfam" id="PF00400">
    <property type="entry name" value="WD40"/>
    <property type="match status" value="2"/>
</dbReference>
<dbReference type="SMART" id="SM00320">
    <property type="entry name" value="WD40"/>
    <property type="match status" value="6"/>
</dbReference>
<reference evidence="2 3" key="1">
    <citation type="journal article" date="2013" name="Nature">
        <title>Insights into bilaterian evolution from three spiralian genomes.</title>
        <authorList>
            <person name="Simakov O."/>
            <person name="Marletaz F."/>
            <person name="Cho S.J."/>
            <person name="Edsinger-Gonzales E."/>
            <person name="Havlak P."/>
            <person name="Hellsten U."/>
            <person name="Kuo D.H."/>
            <person name="Larsson T."/>
            <person name="Lv J."/>
            <person name="Arendt D."/>
            <person name="Savage R."/>
            <person name="Osoegawa K."/>
            <person name="de Jong P."/>
            <person name="Grimwood J."/>
            <person name="Chapman J.A."/>
            <person name="Shapiro H."/>
            <person name="Aerts A."/>
            <person name="Otillar R.P."/>
            <person name="Terry A.Y."/>
            <person name="Boore J.L."/>
            <person name="Grigoriev I.V."/>
            <person name="Lindberg D.R."/>
            <person name="Seaver E.C."/>
            <person name="Weisblat D.A."/>
            <person name="Putnam N.H."/>
            <person name="Rokhsar D.S."/>
        </authorList>
    </citation>
    <scope>NUCLEOTIDE SEQUENCE [LARGE SCALE GENOMIC DNA]</scope>
</reference>
<dbReference type="HOGENOM" id="CLU_057939_1_0_1"/>
<protein>
    <submittedName>
        <fullName evidence="2">Uncharacterized protein</fullName>
    </submittedName>
</protein>
<name>V4BBH2_LOTGI</name>
<proteinExistence type="predicted"/>
<dbReference type="KEGG" id="lgi:LOTGIDRAFT_156130"/>
<dbReference type="InterPro" id="IPR015943">
    <property type="entry name" value="WD40/YVTN_repeat-like_dom_sf"/>
</dbReference>
<dbReference type="OMA" id="GDLMVWG"/>
<dbReference type="EMBL" id="KB199651">
    <property type="protein sequence ID" value="ESP04891.1"/>
    <property type="molecule type" value="Genomic_DNA"/>
</dbReference>
<accession>V4BBH2</accession>
<evidence type="ECO:0000313" key="3">
    <source>
        <dbReference type="Proteomes" id="UP000030746"/>
    </source>
</evidence>
<evidence type="ECO:0000313" key="2">
    <source>
        <dbReference type="EMBL" id="ESP04891.1"/>
    </source>
</evidence>
<feature type="repeat" description="WD" evidence="1">
    <location>
        <begin position="6"/>
        <end position="47"/>
    </location>
</feature>
<dbReference type="SUPFAM" id="SSF50978">
    <property type="entry name" value="WD40 repeat-like"/>
    <property type="match status" value="1"/>
</dbReference>
<dbReference type="Proteomes" id="UP000030746">
    <property type="component" value="Unassembled WGS sequence"/>
</dbReference>
<dbReference type="PANTHER" id="PTHR44666:SF1">
    <property type="entry name" value="WD REPEAT-CONTAINING PROTEIN 53"/>
    <property type="match status" value="1"/>
</dbReference>
<dbReference type="GeneID" id="20236946"/>
<gene>
    <name evidence="2" type="ORF">LOTGIDRAFT_156130</name>
</gene>
<dbReference type="PROSITE" id="PS50082">
    <property type="entry name" value="WD_REPEATS_2"/>
    <property type="match status" value="1"/>
</dbReference>
<dbReference type="PANTHER" id="PTHR44666">
    <property type="entry name" value="WD REPEAT-CONTAINING PROTEIN 53"/>
    <property type="match status" value="1"/>
</dbReference>
<dbReference type="STRING" id="225164.V4BBH2"/>
<dbReference type="CTD" id="20236946"/>